<accession>A0AAP8TUW3</accession>
<reference evidence="2" key="1">
    <citation type="submission" date="2018-01" db="EMBL/GenBank/DDBJ databases">
        <title>The opportunistic pathogen Serratia marcescens is an overlooked threat to honeybees.</title>
        <authorList>
            <person name="Raymann K."/>
            <person name="Shaffer Z."/>
            <person name="Coon K."/>
            <person name="Salisbury S."/>
            <person name="Moran N.A."/>
        </authorList>
    </citation>
    <scope>NUCLEOTIDE SEQUENCE [LARGE SCALE GENOMIC DNA]</scope>
    <source>
        <strain evidence="2">KZ19</strain>
    </source>
</reference>
<comment type="caution">
    <text evidence="2">The sequence shown here is derived from an EMBL/GenBank/DDBJ whole genome shotgun (WGS) entry which is preliminary data.</text>
</comment>
<protein>
    <submittedName>
        <fullName evidence="2">Uncharacterized protein</fullName>
    </submittedName>
</protein>
<sequence>MFRRHHLDSGQRTADSGQRTADSGQRTADSAVKTMLSLHSLSTFISRLILVITIKRWWQIRTLKRQWSDDRSLRKAAIKKDWFGVLEVFHFERSYMEIKRGARLIALS</sequence>
<dbReference type="EMBL" id="PQGI01000014">
    <property type="protein sequence ID" value="POP14994.1"/>
    <property type="molecule type" value="Genomic_DNA"/>
</dbReference>
<dbReference type="AlphaFoldDB" id="A0AAP8TUW3"/>
<gene>
    <name evidence="2" type="ORF">C3R40_21070</name>
</gene>
<evidence type="ECO:0000256" key="1">
    <source>
        <dbReference type="SAM" id="MobiDB-lite"/>
    </source>
</evidence>
<proteinExistence type="predicted"/>
<evidence type="ECO:0000313" key="2">
    <source>
        <dbReference type="EMBL" id="POP14994.1"/>
    </source>
</evidence>
<feature type="region of interest" description="Disordered" evidence="1">
    <location>
        <begin position="1"/>
        <end position="26"/>
    </location>
</feature>
<feature type="compositionally biased region" description="Polar residues" evidence="1">
    <location>
        <begin position="10"/>
        <end position="26"/>
    </location>
</feature>
<name>A0AAP8TUW3_SERMA</name>
<organism evidence="2">
    <name type="scientific">Serratia marcescens</name>
    <dbReference type="NCBI Taxonomy" id="615"/>
    <lineage>
        <taxon>Bacteria</taxon>
        <taxon>Pseudomonadati</taxon>
        <taxon>Pseudomonadota</taxon>
        <taxon>Gammaproteobacteria</taxon>
        <taxon>Enterobacterales</taxon>
        <taxon>Yersiniaceae</taxon>
        <taxon>Serratia</taxon>
    </lineage>
</organism>